<evidence type="ECO:0000313" key="1">
    <source>
        <dbReference type="EMBL" id="KAK7084569.1"/>
    </source>
</evidence>
<dbReference type="AlphaFoldDB" id="A0AAN8XRS3"/>
<dbReference type="Proteomes" id="UP001381693">
    <property type="component" value="Unassembled WGS sequence"/>
</dbReference>
<sequence length="219" mass="25050">MGRVSMPLGDSKENPLDECLHTTENNVQTSLQAIDKSQWGVAKDALERHFSGKHEILLEILYIQVYLRRWERVDEILRMIDESLVPEKNLVVSALEGDHESVRKLLEKKELKAKVICASFLVVAAAGTTETVAELFVGVKDTYTPQTYSDALFLAALGQHSEYLYLLLCHPEISSSYHDMARAHRMLELVCLDEAPNRSLINFFDNVMEAKWKPKHWKH</sequence>
<reference evidence="1 2" key="1">
    <citation type="submission" date="2023-11" db="EMBL/GenBank/DDBJ databases">
        <title>Halocaridina rubra genome assembly.</title>
        <authorList>
            <person name="Smith C."/>
        </authorList>
    </citation>
    <scope>NUCLEOTIDE SEQUENCE [LARGE SCALE GENOMIC DNA]</scope>
    <source>
        <strain evidence="1">EP-1</strain>
        <tissue evidence="1">Whole</tissue>
    </source>
</reference>
<protein>
    <submittedName>
        <fullName evidence="1">Uncharacterized protein</fullName>
    </submittedName>
</protein>
<accession>A0AAN8XRS3</accession>
<evidence type="ECO:0000313" key="2">
    <source>
        <dbReference type="Proteomes" id="UP001381693"/>
    </source>
</evidence>
<comment type="caution">
    <text evidence="1">The sequence shown here is derived from an EMBL/GenBank/DDBJ whole genome shotgun (WGS) entry which is preliminary data.</text>
</comment>
<dbReference type="EMBL" id="JAXCGZ010002047">
    <property type="protein sequence ID" value="KAK7084569.1"/>
    <property type="molecule type" value="Genomic_DNA"/>
</dbReference>
<gene>
    <name evidence="1" type="ORF">SK128_025635</name>
</gene>
<proteinExistence type="predicted"/>
<keyword evidence="2" id="KW-1185">Reference proteome</keyword>
<organism evidence="1 2">
    <name type="scientific">Halocaridina rubra</name>
    <name type="common">Hawaiian red shrimp</name>
    <dbReference type="NCBI Taxonomy" id="373956"/>
    <lineage>
        <taxon>Eukaryota</taxon>
        <taxon>Metazoa</taxon>
        <taxon>Ecdysozoa</taxon>
        <taxon>Arthropoda</taxon>
        <taxon>Crustacea</taxon>
        <taxon>Multicrustacea</taxon>
        <taxon>Malacostraca</taxon>
        <taxon>Eumalacostraca</taxon>
        <taxon>Eucarida</taxon>
        <taxon>Decapoda</taxon>
        <taxon>Pleocyemata</taxon>
        <taxon>Caridea</taxon>
        <taxon>Atyoidea</taxon>
        <taxon>Atyidae</taxon>
        <taxon>Halocaridina</taxon>
    </lineage>
</organism>
<name>A0AAN8XRS3_HALRR</name>